<protein>
    <submittedName>
        <fullName evidence="2">Uncharacterized protein</fullName>
    </submittedName>
</protein>
<feature type="signal peptide" evidence="1">
    <location>
        <begin position="1"/>
        <end position="22"/>
    </location>
</feature>
<proteinExistence type="predicted"/>
<evidence type="ECO:0000313" key="2">
    <source>
        <dbReference type="EMBL" id="MCA6069005.1"/>
    </source>
</evidence>
<accession>A0ABS8A8R5</accession>
<evidence type="ECO:0000256" key="1">
    <source>
        <dbReference type="SAM" id="SignalP"/>
    </source>
</evidence>
<gene>
    <name evidence="2" type="ORF">JI747_017705</name>
</gene>
<comment type="caution">
    <text evidence="2">The sequence shown here is derived from an EMBL/GenBank/DDBJ whole genome shotgun (WGS) entry which is preliminary data.</text>
</comment>
<keyword evidence="1" id="KW-0732">Signal</keyword>
<dbReference type="Proteomes" id="UP000618240">
    <property type="component" value="Unassembled WGS sequence"/>
</dbReference>
<name>A0ABS8A8R5_9FLAO</name>
<reference evidence="2 3" key="1">
    <citation type="submission" date="2021-09" db="EMBL/GenBank/DDBJ databases">
        <title>Genome sequencing and assembly of Chryseobacterium sp. RG1.</title>
        <authorList>
            <person name="Chhetri G."/>
        </authorList>
    </citation>
    <scope>NUCLEOTIDE SEQUENCE [LARGE SCALE GENOMIC DNA]</scope>
    <source>
        <strain evidence="2 3">RG1</strain>
    </source>
</reference>
<dbReference type="RefSeq" id="WP_225690203.1">
    <property type="nucleotide sequence ID" value="NZ_JAERSE020000005.1"/>
</dbReference>
<dbReference type="EMBL" id="JAERSE020000005">
    <property type="protein sequence ID" value="MCA6069005.1"/>
    <property type="molecule type" value="Genomic_DNA"/>
</dbReference>
<keyword evidence="3" id="KW-1185">Reference proteome</keyword>
<sequence length="135" mass="16000">MKNFKFLFAFVLLILGVSSAKAQLDTLNYLKQFEANKANYINKPLSVLLNDMTQIQPKTAWSATHRKKTITPGTRFKFCDMELSFHNVITLLIEWQDPIPRDQTKYYEQKNDFYFTNEERIFYGSKIIKNIVVYR</sequence>
<organism evidence="2 3">
    <name type="scientific">Chryseobacterium tagetis</name>
    <dbReference type="NCBI Taxonomy" id="2801334"/>
    <lineage>
        <taxon>Bacteria</taxon>
        <taxon>Pseudomonadati</taxon>
        <taxon>Bacteroidota</taxon>
        <taxon>Flavobacteriia</taxon>
        <taxon>Flavobacteriales</taxon>
        <taxon>Weeksellaceae</taxon>
        <taxon>Chryseobacterium group</taxon>
        <taxon>Chryseobacterium</taxon>
    </lineage>
</organism>
<feature type="chain" id="PRO_5046819084" evidence="1">
    <location>
        <begin position="23"/>
        <end position="135"/>
    </location>
</feature>
<evidence type="ECO:0000313" key="3">
    <source>
        <dbReference type="Proteomes" id="UP000618240"/>
    </source>
</evidence>